<reference evidence="8 9" key="1">
    <citation type="submission" date="2022-01" db="EMBL/GenBank/DDBJ databases">
        <title>A high-quality chromosome-level genome assembly of rohu carp, Labeo rohita.</title>
        <authorList>
            <person name="Arick M.A. II"/>
            <person name="Hsu C.-Y."/>
            <person name="Magbanua Z."/>
            <person name="Pechanova O."/>
            <person name="Grover C."/>
            <person name="Miller E."/>
            <person name="Thrash A."/>
            <person name="Ezzel L."/>
            <person name="Alam S."/>
            <person name="Benzie J."/>
            <person name="Hamilton M."/>
            <person name="Karsi A."/>
            <person name="Lawrence M.L."/>
            <person name="Peterson D.G."/>
        </authorList>
    </citation>
    <scope>NUCLEOTIDE SEQUENCE [LARGE SCALE GENOMIC DNA]</scope>
    <source>
        <strain evidence="9">BAU-BD-2019</strain>
        <tissue evidence="8">Blood</tissue>
    </source>
</reference>
<dbReference type="Gene3D" id="1.10.443.10">
    <property type="entry name" value="Intergrase catalytic core"/>
    <property type="match status" value="1"/>
</dbReference>
<dbReference type="InterPro" id="IPR013762">
    <property type="entry name" value="Integrase-like_cat_sf"/>
</dbReference>
<dbReference type="Gene3D" id="3.30.420.10">
    <property type="entry name" value="Ribonuclease H-like superfamily/Ribonuclease H"/>
    <property type="match status" value="1"/>
</dbReference>
<evidence type="ECO:0000256" key="2">
    <source>
        <dbReference type="ARBA" id="ARBA00012180"/>
    </source>
</evidence>
<gene>
    <name evidence="8" type="ORF">H4Q32_025158</name>
</gene>
<protein>
    <recommendedName>
        <fullName evidence="2">ribonuclease H</fullName>
        <ecNumber evidence="2">3.1.26.4</ecNumber>
    </recommendedName>
</protein>
<dbReference type="SUPFAM" id="SSF56349">
    <property type="entry name" value="DNA breaking-rejoining enzymes"/>
    <property type="match status" value="1"/>
</dbReference>
<dbReference type="PANTHER" id="PTHR33050">
    <property type="entry name" value="REVERSE TRANSCRIPTASE DOMAIN-CONTAINING PROTEIN"/>
    <property type="match status" value="1"/>
</dbReference>
<evidence type="ECO:0000259" key="6">
    <source>
        <dbReference type="PROSITE" id="PS50878"/>
    </source>
</evidence>
<dbReference type="EC" id="3.1.26.4" evidence="2"/>
<dbReference type="Pfam" id="PF13456">
    <property type="entry name" value="RVT_3"/>
    <property type="match status" value="1"/>
</dbReference>
<name>A0ABQ8L826_LABRO</name>
<dbReference type="InterPro" id="IPR043502">
    <property type="entry name" value="DNA/RNA_pol_sf"/>
</dbReference>
<evidence type="ECO:0000256" key="1">
    <source>
        <dbReference type="ARBA" id="ARBA00010879"/>
    </source>
</evidence>
<evidence type="ECO:0000313" key="8">
    <source>
        <dbReference type="EMBL" id="KAI2645836.1"/>
    </source>
</evidence>
<dbReference type="SUPFAM" id="SSF47823">
    <property type="entry name" value="lambda integrase-like, N-terminal domain"/>
    <property type="match status" value="1"/>
</dbReference>
<keyword evidence="4" id="KW-0233">DNA recombination</keyword>
<dbReference type="EMBL" id="JACTAM010002123">
    <property type="protein sequence ID" value="KAI2645836.1"/>
    <property type="molecule type" value="Genomic_DNA"/>
</dbReference>
<evidence type="ECO:0000313" key="9">
    <source>
        <dbReference type="Proteomes" id="UP000830375"/>
    </source>
</evidence>
<dbReference type="PROSITE" id="PS51900">
    <property type="entry name" value="CB"/>
    <property type="match status" value="1"/>
</dbReference>
<dbReference type="PANTHER" id="PTHR33050:SF7">
    <property type="entry name" value="RIBONUCLEASE H"/>
    <property type="match status" value="1"/>
</dbReference>
<comment type="similarity">
    <text evidence="1">Belongs to the beta type-B retroviral polymerase family. HERV class-II K(HML-2) pol subfamily.</text>
</comment>
<dbReference type="InterPro" id="IPR000477">
    <property type="entry name" value="RT_dom"/>
</dbReference>
<organism evidence="8 9">
    <name type="scientific">Labeo rohita</name>
    <name type="common">Indian major carp</name>
    <name type="synonym">Cyprinus rohita</name>
    <dbReference type="NCBI Taxonomy" id="84645"/>
    <lineage>
        <taxon>Eukaryota</taxon>
        <taxon>Metazoa</taxon>
        <taxon>Chordata</taxon>
        <taxon>Craniata</taxon>
        <taxon>Vertebrata</taxon>
        <taxon>Euteleostomi</taxon>
        <taxon>Actinopterygii</taxon>
        <taxon>Neopterygii</taxon>
        <taxon>Teleostei</taxon>
        <taxon>Ostariophysi</taxon>
        <taxon>Cypriniformes</taxon>
        <taxon>Cyprinidae</taxon>
        <taxon>Labeoninae</taxon>
        <taxon>Labeonini</taxon>
        <taxon>Labeo</taxon>
    </lineage>
</organism>
<dbReference type="InterPro" id="IPR043128">
    <property type="entry name" value="Rev_trsase/Diguanyl_cyclase"/>
</dbReference>
<dbReference type="InterPro" id="IPR052055">
    <property type="entry name" value="Hepadnavirus_pol/RT"/>
</dbReference>
<feature type="domain" description="Core-binding (CB)" evidence="7">
    <location>
        <begin position="605"/>
        <end position="688"/>
    </location>
</feature>
<dbReference type="InterPro" id="IPR044068">
    <property type="entry name" value="CB"/>
</dbReference>
<dbReference type="InterPro" id="IPR002156">
    <property type="entry name" value="RNaseH_domain"/>
</dbReference>
<dbReference type="CDD" id="cd03714">
    <property type="entry name" value="RT_DIRS1"/>
    <property type="match status" value="1"/>
</dbReference>
<dbReference type="Pfam" id="PF00078">
    <property type="entry name" value="RVT_1"/>
    <property type="match status" value="1"/>
</dbReference>
<dbReference type="InterPro" id="IPR011010">
    <property type="entry name" value="DNA_brk_join_enz"/>
</dbReference>
<evidence type="ECO:0000256" key="3">
    <source>
        <dbReference type="ARBA" id="ARBA00023125"/>
    </source>
</evidence>
<dbReference type="InterPro" id="IPR010998">
    <property type="entry name" value="Integrase_recombinase_N"/>
</dbReference>
<feature type="region of interest" description="Disordered" evidence="5">
    <location>
        <begin position="570"/>
        <end position="602"/>
    </location>
</feature>
<dbReference type="Gene3D" id="1.10.150.130">
    <property type="match status" value="1"/>
</dbReference>
<evidence type="ECO:0000256" key="5">
    <source>
        <dbReference type="SAM" id="MobiDB-lite"/>
    </source>
</evidence>
<dbReference type="InterPro" id="IPR036397">
    <property type="entry name" value="RNaseH_sf"/>
</dbReference>
<keyword evidence="9" id="KW-1185">Reference proteome</keyword>
<dbReference type="Gene3D" id="3.10.10.10">
    <property type="entry name" value="HIV Type 1 Reverse Transcriptase, subunit A, domain 1"/>
    <property type="match status" value="1"/>
</dbReference>
<evidence type="ECO:0000256" key="4">
    <source>
        <dbReference type="ARBA" id="ARBA00023172"/>
    </source>
</evidence>
<dbReference type="SUPFAM" id="SSF56672">
    <property type="entry name" value="DNA/RNA polymerases"/>
    <property type="match status" value="1"/>
</dbReference>
<feature type="domain" description="Reverse transcriptase" evidence="6">
    <location>
        <begin position="102"/>
        <end position="284"/>
    </location>
</feature>
<sequence>MPGAEANVFYPKNVVSTGPVTLAPTQPIALLEPIPPLATRAEAWQAIPGVSDWVMGIIKRGYSLQFARRPPRFSGVVSTVVMSKDAYVLRSEVLILLEKGAIEVVQPAQSESGFYSRYFLVPKKDGGLRPILDLRHLNRALMRRPFKMLTLKQILSHIRPGDWFLSLDLKDAYFHIQIAPHHRRFLRFAFEGVAYQYTVLPFGLSLAPRTFTKCMDAALIPLRQQGIRILNYLDDWLVLAQSEAELLSHRTLLLSHLECLGLRVNLSKSTLYPSRQISFLGAVFDSTQLRAMVVPERALTIRQLADSFRVGALYPLKRFQKMLGLMASASPVLELGLLRMRPLQRWLKPRVPPHAWRLGRLHIRVDQACVEALVPWRDSRWLVKGVALGSVCRRKVVTTDASNKGWGALCDGSPAFGLWSKTEEVLHINCLEMLAVCYALRSFLPDLKGRHVLIRSDNMTVVSYINRQGGLSSRRLFTLTKDLLEWAQLNLASLKAIHVPGRLNQGADMLSRSNVPSGEWRLHPQTVQKIWEIFGRAEASSETEAQAPAGGPPLEEPAVAFRNVPAAACSPLADSPETGPPLSGERGNLAPPSQPMGSTPLVSGRGFVNLSEKVLHTISLARAPSTRRLYALKWSVFSTWCTNRGEDPASCDISAILSFLQELLDRGRSPSTLKVYVAAIAVFHAPIADQLVGRNNLIIQFLKGCRRMNPSRPHTIPTWDLSTVLRALKGPPFEPLANAELKPLTLKAALLLALVSVKRVGDLQALSISPSCLEFGPGDSKVILKPRHGYVPKVPSTPFRTQVITLSALPPSEGGQELNLLCPVRALRIYIERSAPFRRSEQLFVCFGGRNIGHPVTKQRLSRWIVDAITLAYSSLGLECPVGVRAHSTRGVASSWAWSSGVSIAEICAAAGWASPSTFARFYNLEVPALQAGILLHE</sequence>
<evidence type="ECO:0000259" key="7">
    <source>
        <dbReference type="PROSITE" id="PS51900"/>
    </source>
</evidence>
<dbReference type="Proteomes" id="UP000830375">
    <property type="component" value="Unassembled WGS sequence"/>
</dbReference>
<dbReference type="Gene3D" id="3.30.70.270">
    <property type="match status" value="1"/>
</dbReference>
<dbReference type="CDD" id="cd09275">
    <property type="entry name" value="RNase_HI_RT_DIRS1"/>
    <property type="match status" value="1"/>
</dbReference>
<comment type="caution">
    <text evidence="8">The sequence shown here is derived from an EMBL/GenBank/DDBJ whole genome shotgun (WGS) entry which is preliminary data.</text>
</comment>
<keyword evidence="3" id="KW-0238">DNA-binding</keyword>
<proteinExistence type="inferred from homology"/>
<dbReference type="PROSITE" id="PS50878">
    <property type="entry name" value="RT_POL"/>
    <property type="match status" value="1"/>
</dbReference>
<accession>A0ABQ8L826</accession>